<dbReference type="InterPro" id="IPR004158">
    <property type="entry name" value="DUF247_pln"/>
</dbReference>
<dbReference type="Pfam" id="PF03140">
    <property type="entry name" value="DUF247"/>
    <property type="match status" value="1"/>
</dbReference>
<dbReference type="PANTHER" id="PTHR31549:SF259">
    <property type="match status" value="1"/>
</dbReference>
<evidence type="ECO:0000313" key="3">
    <source>
        <dbReference type="Proteomes" id="UP001367508"/>
    </source>
</evidence>
<dbReference type="Proteomes" id="UP001367508">
    <property type="component" value="Unassembled WGS sequence"/>
</dbReference>
<dbReference type="EMBL" id="JAYMYQ010000009">
    <property type="protein sequence ID" value="KAK7313706.1"/>
    <property type="molecule type" value="Genomic_DNA"/>
</dbReference>
<name>A0AAN9KC44_CANGL</name>
<organism evidence="2 3">
    <name type="scientific">Canavalia gladiata</name>
    <name type="common">Sword bean</name>
    <name type="synonym">Dolichos gladiatus</name>
    <dbReference type="NCBI Taxonomy" id="3824"/>
    <lineage>
        <taxon>Eukaryota</taxon>
        <taxon>Viridiplantae</taxon>
        <taxon>Streptophyta</taxon>
        <taxon>Embryophyta</taxon>
        <taxon>Tracheophyta</taxon>
        <taxon>Spermatophyta</taxon>
        <taxon>Magnoliopsida</taxon>
        <taxon>eudicotyledons</taxon>
        <taxon>Gunneridae</taxon>
        <taxon>Pentapetalae</taxon>
        <taxon>rosids</taxon>
        <taxon>fabids</taxon>
        <taxon>Fabales</taxon>
        <taxon>Fabaceae</taxon>
        <taxon>Papilionoideae</taxon>
        <taxon>50 kb inversion clade</taxon>
        <taxon>NPAAA clade</taxon>
        <taxon>indigoferoid/millettioid clade</taxon>
        <taxon>Phaseoleae</taxon>
        <taxon>Canavalia</taxon>
    </lineage>
</organism>
<dbReference type="AlphaFoldDB" id="A0AAN9KC44"/>
<feature type="transmembrane region" description="Helical" evidence="1">
    <location>
        <begin position="537"/>
        <end position="558"/>
    </location>
</feature>
<feature type="transmembrane region" description="Helical" evidence="1">
    <location>
        <begin position="285"/>
        <end position="313"/>
    </location>
</feature>
<dbReference type="PANTHER" id="PTHR31549">
    <property type="entry name" value="PROTEIN, PUTATIVE (DUF247)-RELATED-RELATED"/>
    <property type="match status" value="1"/>
</dbReference>
<evidence type="ECO:0000313" key="2">
    <source>
        <dbReference type="EMBL" id="KAK7313706.1"/>
    </source>
</evidence>
<sequence length="588" mass="67944">MTSMANLNFKSEKYTDDKTVVIDIYEKLEKLPSDEPNCHGVCVCRVPKSLTWAKPEAFIPQFVGLGPYHHFGNELIMTDELKLGVAKRVLEVQDLPNDKDLFLHQLQNFLPHIQAFYHHADVNFTYDYRTLLYILTVDGLFLLALLHNGAVLEGRYSSFYVLTGKHYGMPLVNAAGVELTLDGIMRDIFMLENQIPTHVLKQISRVNVSSKEIQQVDTDLGLTMLNFCEALCPLVCLRKLSKDPEAYDHLLDLMYHLIEVSELEPQSKSEPEPEPEPRPVGYKCIWFFAFVTILCLTITTLLVYVIAFIWGLIISFFRYLFRTIQWAFGPLPNFFHMLNRGIDSFQKSLSRKETKFPIYKPLRQCIGQIKENVRGFFQSQDLTKWEEVARPSAMELHKAGIHLQPIEGGISFIKFDEEINCKKFYLPCIRVNVISEVIITNLMAYESLTKSNCLIFSWYIELMSSLIQTHEDVKLLVREKIIYKTQLSDEDVVQIFNGMRKIIKSNEIPKLEEEIKKLNAEFKVKWYNIRNPVHYQIIFLMVFVAITFGVIAATQMLYCAFNPTTKLCKPPEAGDIYGRNNDNFISSM</sequence>
<gene>
    <name evidence="2" type="ORF">VNO77_38900</name>
</gene>
<accession>A0AAN9KC44</accession>
<comment type="caution">
    <text evidence="2">The sequence shown here is derived from an EMBL/GenBank/DDBJ whole genome shotgun (WGS) entry which is preliminary data.</text>
</comment>
<keyword evidence="3" id="KW-1185">Reference proteome</keyword>
<protein>
    <submittedName>
        <fullName evidence="2">Uncharacterized protein</fullName>
    </submittedName>
</protein>
<keyword evidence="1" id="KW-0812">Transmembrane</keyword>
<keyword evidence="1" id="KW-0472">Membrane</keyword>
<keyword evidence="1" id="KW-1133">Transmembrane helix</keyword>
<reference evidence="2 3" key="1">
    <citation type="submission" date="2024-01" db="EMBL/GenBank/DDBJ databases">
        <title>The genomes of 5 underutilized Papilionoideae crops provide insights into root nodulation and disease resistanc.</title>
        <authorList>
            <person name="Jiang F."/>
        </authorList>
    </citation>
    <scope>NUCLEOTIDE SEQUENCE [LARGE SCALE GENOMIC DNA]</scope>
    <source>
        <strain evidence="2">LVBAO_FW01</strain>
        <tissue evidence="2">Leaves</tissue>
    </source>
</reference>
<evidence type="ECO:0000256" key="1">
    <source>
        <dbReference type="SAM" id="Phobius"/>
    </source>
</evidence>
<proteinExistence type="predicted"/>